<dbReference type="PANTHER" id="PTHR31154:SF4">
    <property type="entry name" value="MEMBRANE TRANSPORTER PROTEIN"/>
    <property type="match status" value="1"/>
</dbReference>
<feature type="transmembrane region" description="Helical" evidence="6">
    <location>
        <begin position="275"/>
        <end position="292"/>
    </location>
</feature>
<dbReference type="Pfam" id="PF01925">
    <property type="entry name" value="TauE"/>
    <property type="match status" value="1"/>
</dbReference>
<comment type="subcellular location">
    <subcellularLocation>
        <location evidence="6">Cell membrane</location>
        <topology evidence="6">Multi-pass membrane protein</topology>
    </subcellularLocation>
    <subcellularLocation>
        <location evidence="1">Membrane</location>
        <topology evidence="1">Multi-pass membrane protein</topology>
    </subcellularLocation>
</comment>
<protein>
    <recommendedName>
        <fullName evidence="6">Probable membrane transporter protein</fullName>
    </recommendedName>
</protein>
<dbReference type="AlphaFoldDB" id="A0A5S3X3L3"/>
<evidence type="ECO:0000256" key="4">
    <source>
        <dbReference type="ARBA" id="ARBA00022989"/>
    </source>
</evidence>
<name>A0A5S3X3L3_9GAMM</name>
<organism evidence="7 8">
    <name type="scientific">Pseudoalteromonas rubra</name>
    <dbReference type="NCBI Taxonomy" id="43658"/>
    <lineage>
        <taxon>Bacteria</taxon>
        <taxon>Pseudomonadati</taxon>
        <taxon>Pseudomonadota</taxon>
        <taxon>Gammaproteobacteria</taxon>
        <taxon>Alteromonadales</taxon>
        <taxon>Pseudoalteromonadaceae</taxon>
        <taxon>Pseudoalteromonas</taxon>
    </lineage>
</organism>
<feature type="transmembrane region" description="Helical" evidence="6">
    <location>
        <begin position="139"/>
        <end position="157"/>
    </location>
</feature>
<feature type="transmembrane region" description="Helical" evidence="6">
    <location>
        <begin position="46"/>
        <end position="73"/>
    </location>
</feature>
<feature type="transmembrane region" description="Helical" evidence="6">
    <location>
        <begin position="249"/>
        <end position="268"/>
    </location>
</feature>
<comment type="caution">
    <text evidence="7">The sequence shown here is derived from an EMBL/GenBank/DDBJ whole genome shotgun (WGS) entry which is preliminary data.</text>
</comment>
<evidence type="ECO:0000256" key="2">
    <source>
        <dbReference type="ARBA" id="ARBA00009142"/>
    </source>
</evidence>
<proteinExistence type="inferred from homology"/>
<feature type="transmembrane region" description="Helical" evidence="6">
    <location>
        <begin position="218"/>
        <end position="237"/>
    </location>
</feature>
<evidence type="ECO:0000256" key="1">
    <source>
        <dbReference type="ARBA" id="ARBA00004141"/>
    </source>
</evidence>
<reference evidence="8" key="2">
    <citation type="submission" date="2019-06" db="EMBL/GenBank/DDBJ databases">
        <title>Co-occurence of chitin degradation, pigmentation and bioactivity in marine Pseudoalteromonas.</title>
        <authorList>
            <person name="Sonnenschein E.C."/>
            <person name="Bech P.K."/>
        </authorList>
    </citation>
    <scope>NUCLEOTIDE SEQUENCE [LARGE SCALE GENOMIC DNA]</scope>
    <source>
        <strain evidence="8">S2599</strain>
    </source>
</reference>
<comment type="similarity">
    <text evidence="2 6">Belongs to the 4-toluene sulfonate uptake permease (TSUP) (TC 2.A.102) family.</text>
</comment>
<evidence type="ECO:0000313" key="8">
    <source>
        <dbReference type="Proteomes" id="UP000306719"/>
    </source>
</evidence>
<feature type="transmembrane region" description="Helical" evidence="6">
    <location>
        <begin position="85"/>
        <end position="107"/>
    </location>
</feature>
<dbReference type="GO" id="GO:0005886">
    <property type="term" value="C:plasma membrane"/>
    <property type="evidence" value="ECO:0007669"/>
    <property type="project" value="UniProtKB-SubCell"/>
</dbReference>
<sequence>MLQNTIRQKISKRSVPLLVYPCLLFCWLLSLGPDLAVSNFYQQIQIALTMVFGSFIAGGTALGGGAVAFPVMTKVLSVEPSTAKVFSLGIQSFGMVAATLTILFFKIRFYHRVVYSALLGAIPGVIISLTLLGDLLPRLAIKSLFSVLLILFAVTLIKQLRVGIQSHLTESSTDYQFIPLVGFIGGLASGLVGSGADIFIFAYLVLMLKKDIKVATATSVIIMAITSVVGTMTNMLVLDTLTPEIQLMVHAAIPVVILGAPLGALVCAKLPERGVVNMLLLLIALETGFTAYECVRLYL</sequence>
<dbReference type="Proteomes" id="UP000306719">
    <property type="component" value="Unassembled WGS sequence"/>
</dbReference>
<keyword evidence="4 6" id="KW-1133">Transmembrane helix</keyword>
<keyword evidence="3 6" id="KW-0812">Transmembrane</keyword>
<reference evidence="7 8" key="1">
    <citation type="submission" date="2018-01" db="EMBL/GenBank/DDBJ databases">
        <authorList>
            <person name="Paulsen S."/>
            <person name="Gram L.K."/>
        </authorList>
    </citation>
    <scope>NUCLEOTIDE SEQUENCE [LARGE SCALE GENOMIC DNA]</scope>
    <source>
        <strain evidence="7 8">S2599</strain>
    </source>
</reference>
<dbReference type="EMBL" id="PNCJ01000011">
    <property type="protein sequence ID" value="TMP38214.1"/>
    <property type="molecule type" value="Genomic_DNA"/>
</dbReference>
<accession>A0A5S3X3L3</accession>
<evidence type="ECO:0000256" key="5">
    <source>
        <dbReference type="ARBA" id="ARBA00023136"/>
    </source>
</evidence>
<evidence type="ECO:0000313" key="7">
    <source>
        <dbReference type="EMBL" id="TMP38214.1"/>
    </source>
</evidence>
<dbReference type="RefSeq" id="WP_138544330.1">
    <property type="nucleotide sequence ID" value="NZ_PNCJ01000011.1"/>
</dbReference>
<dbReference type="InterPro" id="IPR002781">
    <property type="entry name" value="TM_pro_TauE-like"/>
</dbReference>
<feature type="transmembrane region" description="Helical" evidence="6">
    <location>
        <begin position="113"/>
        <end position="132"/>
    </location>
</feature>
<evidence type="ECO:0000256" key="6">
    <source>
        <dbReference type="RuleBase" id="RU363041"/>
    </source>
</evidence>
<feature type="transmembrane region" description="Helical" evidence="6">
    <location>
        <begin position="177"/>
        <end position="206"/>
    </location>
</feature>
<keyword evidence="6" id="KW-1003">Cell membrane</keyword>
<evidence type="ECO:0000256" key="3">
    <source>
        <dbReference type="ARBA" id="ARBA00022692"/>
    </source>
</evidence>
<dbReference type="PANTHER" id="PTHR31154">
    <property type="entry name" value="MEMBRANE TRANSPORTER PROTEIN"/>
    <property type="match status" value="1"/>
</dbReference>
<dbReference type="OrthoDB" id="128686at2"/>
<gene>
    <name evidence="7" type="ORF">CWB98_07805</name>
</gene>
<keyword evidence="5 6" id="KW-0472">Membrane</keyword>